<evidence type="ECO:0000256" key="1">
    <source>
        <dbReference type="SAM" id="Phobius"/>
    </source>
</evidence>
<dbReference type="Pfam" id="PF13632">
    <property type="entry name" value="Glyco_trans_2_3"/>
    <property type="match status" value="1"/>
</dbReference>
<evidence type="ECO:0000313" key="3">
    <source>
        <dbReference type="EMBL" id="QHO63232.1"/>
    </source>
</evidence>
<evidence type="ECO:0000259" key="2">
    <source>
        <dbReference type="Pfam" id="PF13632"/>
    </source>
</evidence>
<dbReference type="Proteomes" id="UP000463983">
    <property type="component" value="Chromosome"/>
</dbReference>
<dbReference type="EMBL" id="CP047901">
    <property type="protein sequence ID" value="QHO63232.1"/>
    <property type="molecule type" value="Genomic_DNA"/>
</dbReference>
<accession>A0A857NBD1</accession>
<dbReference type="InterPro" id="IPR029044">
    <property type="entry name" value="Nucleotide-diphossugar_trans"/>
</dbReference>
<reference evidence="4" key="1">
    <citation type="journal article" date="2020" name="Microorganisms">
        <title>Complete Genome of a Member of a New Bacterial Lineage in the Microgenomates Group Reveals an Unusual Nucleotide Composition Disparity Between Two Strands of DNA and Limited Metabolic Potential.</title>
        <authorList>
            <person name="Kadnikov V.V."/>
            <person name="Mardanov A.V."/>
            <person name="Beletsky A.V."/>
            <person name="Karnachuk O.V."/>
            <person name="Ravin N.V."/>
        </authorList>
    </citation>
    <scope>NUCLEOTIDE SEQUENCE [LARGE SCALE GENOMIC DNA]</scope>
</reference>
<keyword evidence="1" id="KW-1133">Transmembrane helix</keyword>
<organism evidence="3 4">
    <name type="scientific">Candidatus Chazhemtobacterium aquaticus</name>
    <dbReference type="NCBI Taxonomy" id="2715735"/>
    <lineage>
        <taxon>Bacteria</taxon>
        <taxon>Candidatus Chazhemtobacteraceae</taxon>
        <taxon>Candidatus Chazhemtobacterium</taxon>
    </lineage>
</organism>
<dbReference type="PANTHER" id="PTHR36851:SF1">
    <property type="entry name" value="GLYCO_TRANS_2-LIKE DOMAIN-CONTAINING PROTEIN"/>
    <property type="match status" value="1"/>
</dbReference>
<name>A0A857NBD1_9BACT</name>
<keyword evidence="4" id="KW-1185">Reference proteome</keyword>
<dbReference type="RefSeq" id="WP_161931622.1">
    <property type="nucleotide sequence ID" value="NZ_CP047901.1"/>
</dbReference>
<dbReference type="KEGG" id="caqa:MICH65_0251"/>
<feature type="transmembrane region" description="Helical" evidence="1">
    <location>
        <begin position="424"/>
        <end position="446"/>
    </location>
</feature>
<dbReference type="InterPro" id="IPR001173">
    <property type="entry name" value="Glyco_trans_2-like"/>
</dbReference>
<evidence type="ECO:0000313" key="4">
    <source>
        <dbReference type="Proteomes" id="UP000463983"/>
    </source>
</evidence>
<dbReference type="SUPFAM" id="SSF53448">
    <property type="entry name" value="Nucleotide-diphospho-sugar transferases"/>
    <property type="match status" value="1"/>
</dbReference>
<proteinExistence type="predicted"/>
<feature type="transmembrane region" description="Helical" evidence="1">
    <location>
        <begin position="21"/>
        <end position="54"/>
    </location>
</feature>
<protein>
    <recommendedName>
        <fullName evidence="2">Glycosyltransferase 2-like domain-containing protein</fullName>
    </recommendedName>
</protein>
<keyword evidence="1" id="KW-0812">Transmembrane</keyword>
<feature type="transmembrane region" description="Helical" evidence="1">
    <location>
        <begin position="467"/>
        <end position="485"/>
    </location>
</feature>
<dbReference type="Gene3D" id="3.90.550.10">
    <property type="entry name" value="Spore Coat Polysaccharide Biosynthesis Protein SpsA, Chain A"/>
    <property type="match status" value="1"/>
</dbReference>
<feature type="domain" description="Glycosyltransferase 2-like" evidence="2">
    <location>
        <begin position="215"/>
        <end position="412"/>
    </location>
</feature>
<sequence length="505" mass="58890">MNRVLIPFRLFLIRYPRLSQRLLEILPGFVSWNLILFPVWGSFFIPVVVAYYIIAFYVYWFYRSVSMAVLSLLAYYRIRASEKYDWMGDVRGFKDWKRVRHVVVIPNYKEPLHTLERNLEALAKQTFPAKQIIPVLAFEERAGEEINEPRMKALKKRFEGVFDDLIFAVHPPGIAGEVVGKSSNAAWGAKEFVRVWKKNHKDDWDIDYMTISSADADVQLHPNHMAALTYKFLDSPHRYRRVWQGAILYYNNIEQIPWLMRVFNRASSIVQMGMLMRPERLINFSTYTLSLKLMDEVGYWDTDVIPEDYRMFFKAYFATGGEVEVEPIFLPIYADAAESTSFIKTFNNTYQQVKRWAWGASDDAYFLKGYIMDQRADFWDKTLRVLKVLEDHFLWPVNWFAITLGATLPPLLNEDFARTIMGKTLPQVASAILTASLIGLLLIVFVDMKARPGVKDLPLWRKVLSPFEFVLLPVVGLLFTALPGLEAHTRLMMGRYLEYRVTEKV</sequence>
<gene>
    <name evidence="3" type="ORF">MICH65_0251</name>
</gene>
<keyword evidence="1" id="KW-0472">Membrane</keyword>
<dbReference type="PANTHER" id="PTHR36851">
    <property type="entry name" value="UNNAMED PRODUCT"/>
    <property type="match status" value="1"/>
</dbReference>
<dbReference type="AlphaFoldDB" id="A0A857NBD1"/>